<keyword evidence="2" id="KW-0472">Membrane</keyword>
<keyword evidence="4" id="KW-1185">Reference proteome</keyword>
<feature type="transmembrane region" description="Helical" evidence="2">
    <location>
        <begin position="13"/>
        <end position="34"/>
    </location>
</feature>
<feature type="transmembrane region" description="Helical" evidence="2">
    <location>
        <begin position="70"/>
        <end position="90"/>
    </location>
</feature>
<reference evidence="3 4" key="1">
    <citation type="submission" date="2019-04" db="EMBL/GenBank/DDBJ databases">
        <authorList>
            <person name="Van Vliet M D."/>
        </authorList>
    </citation>
    <scope>NUCLEOTIDE SEQUENCE [LARGE SCALE GENOMIC DNA]</scope>
    <source>
        <strain evidence="3 4">F21</strain>
    </source>
</reference>
<feature type="transmembrane region" description="Helical" evidence="2">
    <location>
        <begin position="46"/>
        <end position="64"/>
    </location>
</feature>
<evidence type="ECO:0000256" key="1">
    <source>
        <dbReference type="SAM" id="MobiDB-lite"/>
    </source>
</evidence>
<gene>
    <name evidence="3" type="ORF">SCARR_05377</name>
</gene>
<name>A0A6C2USF8_9BACT</name>
<dbReference type="RefSeq" id="WP_136065466.1">
    <property type="nucleotide sequence ID" value="NZ_CAAHFH010000003.1"/>
</dbReference>
<dbReference type="AlphaFoldDB" id="A0A6C2USF8"/>
<keyword evidence="2" id="KW-0812">Transmembrane</keyword>
<feature type="region of interest" description="Disordered" evidence="1">
    <location>
        <begin position="92"/>
        <end position="127"/>
    </location>
</feature>
<protein>
    <submittedName>
        <fullName evidence="3">Uncharacterized protein</fullName>
    </submittedName>
</protein>
<evidence type="ECO:0000313" key="3">
    <source>
        <dbReference type="EMBL" id="VGO23270.1"/>
    </source>
</evidence>
<dbReference type="Proteomes" id="UP000346198">
    <property type="component" value="Unassembled WGS sequence"/>
</dbReference>
<organism evidence="3 4">
    <name type="scientific">Pontiella sulfatireligans</name>
    <dbReference type="NCBI Taxonomy" id="2750658"/>
    <lineage>
        <taxon>Bacteria</taxon>
        <taxon>Pseudomonadati</taxon>
        <taxon>Kiritimatiellota</taxon>
        <taxon>Kiritimatiellia</taxon>
        <taxon>Kiritimatiellales</taxon>
        <taxon>Pontiellaceae</taxon>
        <taxon>Pontiella</taxon>
    </lineage>
</organism>
<dbReference type="EMBL" id="CAAHFH010000003">
    <property type="protein sequence ID" value="VGO23270.1"/>
    <property type="molecule type" value="Genomic_DNA"/>
</dbReference>
<keyword evidence="2" id="KW-1133">Transmembrane helix</keyword>
<sequence>MELSLSDQLVSEFLSGLIAVFSIVAVGGALSLVLSGMAKHFPYTRLALVLALAPLTLVRLLESVGSSNLYFYSMIVVLLGITIDGISHLLEPKAQPQEKPEPKSAPVEEEEKEAEPPPGMIVWEKAE</sequence>
<accession>A0A6C2USF8</accession>
<proteinExistence type="predicted"/>
<evidence type="ECO:0000256" key="2">
    <source>
        <dbReference type="SAM" id="Phobius"/>
    </source>
</evidence>
<evidence type="ECO:0000313" key="4">
    <source>
        <dbReference type="Proteomes" id="UP000346198"/>
    </source>
</evidence>